<feature type="domain" description="5'-3' exoribonuclease 1 D1" evidence="1">
    <location>
        <begin position="1"/>
        <end position="128"/>
    </location>
</feature>
<dbReference type="GeneID" id="6079697"/>
<dbReference type="HOGENOM" id="CLU_897309_0_0_1"/>
<name>B0DJE3_LACBS</name>
<dbReference type="Pfam" id="PF18334">
    <property type="entry name" value="XRN1_D2_D3"/>
    <property type="match status" value="1"/>
</dbReference>
<dbReference type="RefSeq" id="XP_001883947.1">
    <property type="nucleotide sequence ID" value="XM_001883912.1"/>
</dbReference>
<proteinExistence type="predicted"/>
<organism evidence="4">
    <name type="scientific">Laccaria bicolor (strain S238N-H82 / ATCC MYA-4686)</name>
    <name type="common">Bicoloured deceiver</name>
    <name type="synonym">Laccaria laccata var. bicolor</name>
    <dbReference type="NCBI Taxonomy" id="486041"/>
    <lineage>
        <taxon>Eukaryota</taxon>
        <taxon>Fungi</taxon>
        <taxon>Dikarya</taxon>
        <taxon>Basidiomycota</taxon>
        <taxon>Agaricomycotina</taxon>
        <taxon>Agaricomycetes</taxon>
        <taxon>Agaricomycetidae</taxon>
        <taxon>Agaricales</taxon>
        <taxon>Agaricineae</taxon>
        <taxon>Hydnangiaceae</taxon>
        <taxon>Laccaria</taxon>
    </lineage>
</organism>
<dbReference type="STRING" id="486041.B0DJE3"/>
<dbReference type="InterPro" id="IPR014722">
    <property type="entry name" value="Rib_uL2_dom2"/>
</dbReference>
<dbReference type="InterPro" id="IPR041106">
    <property type="entry name" value="XRN1_D2_D3"/>
</dbReference>
<evidence type="ECO:0000313" key="4">
    <source>
        <dbReference type="Proteomes" id="UP000001194"/>
    </source>
</evidence>
<evidence type="ECO:0000259" key="1">
    <source>
        <dbReference type="Pfam" id="PF18332"/>
    </source>
</evidence>
<keyword evidence="4" id="KW-1185">Reference proteome</keyword>
<feature type="domain" description="Exoribonuclease Xrn1 D2/D3" evidence="2">
    <location>
        <begin position="132"/>
        <end position="276"/>
    </location>
</feature>
<dbReference type="AlphaFoldDB" id="B0DJE3"/>
<dbReference type="KEGG" id="lbc:LACBIDRAFT_303370"/>
<evidence type="ECO:0000259" key="2">
    <source>
        <dbReference type="Pfam" id="PF18334"/>
    </source>
</evidence>
<reference evidence="3 4" key="1">
    <citation type="journal article" date="2008" name="Nature">
        <title>The genome of Laccaria bicolor provides insights into mycorrhizal symbiosis.</title>
        <authorList>
            <person name="Martin F."/>
            <person name="Aerts A."/>
            <person name="Ahren D."/>
            <person name="Brun A."/>
            <person name="Danchin E.G.J."/>
            <person name="Duchaussoy F."/>
            <person name="Gibon J."/>
            <person name="Kohler A."/>
            <person name="Lindquist E."/>
            <person name="Pereda V."/>
            <person name="Salamov A."/>
            <person name="Shapiro H.J."/>
            <person name="Wuyts J."/>
            <person name="Blaudez D."/>
            <person name="Buee M."/>
            <person name="Brokstein P."/>
            <person name="Canbaeck B."/>
            <person name="Cohen D."/>
            <person name="Courty P.E."/>
            <person name="Coutinho P.M."/>
            <person name="Delaruelle C."/>
            <person name="Detter J.C."/>
            <person name="Deveau A."/>
            <person name="DiFazio S."/>
            <person name="Duplessis S."/>
            <person name="Fraissinet-Tachet L."/>
            <person name="Lucic E."/>
            <person name="Frey-Klett P."/>
            <person name="Fourrey C."/>
            <person name="Feussner I."/>
            <person name="Gay G."/>
            <person name="Grimwood J."/>
            <person name="Hoegger P.J."/>
            <person name="Jain P."/>
            <person name="Kilaru S."/>
            <person name="Labbe J."/>
            <person name="Lin Y.C."/>
            <person name="Legue V."/>
            <person name="Le Tacon F."/>
            <person name="Marmeisse R."/>
            <person name="Melayah D."/>
            <person name="Montanini B."/>
            <person name="Muratet M."/>
            <person name="Nehls U."/>
            <person name="Niculita-Hirzel H."/>
            <person name="Oudot-Le Secq M.P."/>
            <person name="Peter M."/>
            <person name="Quesneville H."/>
            <person name="Rajashekar B."/>
            <person name="Reich M."/>
            <person name="Rouhier N."/>
            <person name="Schmutz J."/>
            <person name="Yin T."/>
            <person name="Chalot M."/>
            <person name="Henrissat B."/>
            <person name="Kuees U."/>
            <person name="Lucas S."/>
            <person name="Van de Peer Y."/>
            <person name="Podila G.K."/>
            <person name="Polle A."/>
            <person name="Pukkila P.J."/>
            <person name="Richardson P.M."/>
            <person name="Rouze P."/>
            <person name="Sanders I.R."/>
            <person name="Stajich J.E."/>
            <person name="Tunlid A."/>
            <person name="Tuskan G."/>
            <person name="Grigoriev I.V."/>
        </authorList>
    </citation>
    <scope>NUCLEOTIDE SEQUENCE [LARGE SCALE GENOMIC DNA]</scope>
    <source>
        <strain evidence="4">S238N-H82 / ATCC MYA-4686</strain>
    </source>
</reference>
<dbReference type="Proteomes" id="UP000001194">
    <property type="component" value="Unassembled WGS sequence"/>
</dbReference>
<protein>
    <submittedName>
        <fullName evidence="3">Predicted protein</fullName>
    </submittedName>
</protein>
<dbReference type="InterPro" id="IPR040992">
    <property type="entry name" value="XRN1_D1"/>
</dbReference>
<sequence>MIGERTFMGWPFLQEGSVVAVSDSLFKYEKMTVVPGTPAKVVSNPHAPQGLGHWKMKADCIEQIYSKRSGVITRTVDILLHVLPLKGLKRLESGAFVKDYEGPERETEHAVQMCLPEVASEDLRSLERDAPPLSEEFRDSSKIFILGEHTYGVAASVSATTEISLSVILGFFLAEMAENDQFKAVVQNRRSSHYFPSFKAAETVGISGRALGKITSSFMITMSDEQRTNVGLSLKFEAKALKVVDYSREEGRHWEYSERAIDLIRKYKVCWFLRALTLHQGFRVSHE</sequence>
<gene>
    <name evidence="3" type="ORF">LACBIDRAFT_303370</name>
</gene>
<dbReference type="EMBL" id="DS547113">
    <property type="protein sequence ID" value="EDR05389.1"/>
    <property type="molecule type" value="Genomic_DNA"/>
</dbReference>
<dbReference type="Gene3D" id="2.170.260.40">
    <property type="match status" value="1"/>
</dbReference>
<evidence type="ECO:0000313" key="3">
    <source>
        <dbReference type="EMBL" id="EDR05389.1"/>
    </source>
</evidence>
<dbReference type="Gene3D" id="2.30.30.30">
    <property type="match status" value="1"/>
</dbReference>
<dbReference type="InterPro" id="IPR047007">
    <property type="entry name" value="XRN1_D1_sf"/>
</dbReference>
<dbReference type="Pfam" id="PF18332">
    <property type="entry name" value="XRN1_D1"/>
    <property type="match status" value="1"/>
</dbReference>
<accession>B0DJE3</accession>
<dbReference type="InParanoid" id="B0DJE3"/>
<dbReference type="OrthoDB" id="372487at2759"/>